<comment type="subcellular location">
    <subcellularLocation>
        <location evidence="8">Cell outer membrane</location>
        <topology evidence="8">Lipid-anchor</topology>
    </subcellularLocation>
</comment>
<keyword evidence="11" id="KW-1185">Reference proteome</keyword>
<dbReference type="InterPro" id="IPR006665">
    <property type="entry name" value="OmpA-like"/>
</dbReference>
<dbReference type="InterPro" id="IPR036737">
    <property type="entry name" value="OmpA-like_sf"/>
</dbReference>
<dbReference type="PRINTS" id="PR01021">
    <property type="entry name" value="OMPADOMAIN"/>
</dbReference>
<dbReference type="PROSITE" id="PS51123">
    <property type="entry name" value="OMPA_2"/>
    <property type="match status" value="1"/>
</dbReference>
<evidence type="ECO:0000313" key="11">
    <source>
        <dbReference type="Proteomes" id="UP000095185"/>
    </source>
</evidence>
<keyword evidence="2 8" id="KW-0732">Signal</keyword>
<evidence type="ECO:0000256" key="6">
    <source>
        <dbReference type="ARBA" id="ARBA00023288"/>
    </source>
</evidence>
<evidence type="ECO:0000256" key="1">
    <source>
        <dbReference type="ARBA" id="ARBA00022618"/>
    </source>
</evidence>
<dbReference type="Gene3D" id="3.30.1330.60">
    <property type="entry name" value="OmpA-like domain"/>
    <property type="match status" value="1"/>
</dbReference>
<dbReference type="AlphaFoldDB" id="A0A1D8CYU0"/>
<accession>A0A1D8CYU0</accession>
<evidence type="ECO:0000256" key="5">
    <source>
        <dbReference type="ARBA" id="ARBA00023237"/>
    </source>
</evidence>
<dbReference type="PANTHER" id="PTHR30329:SF21">
    <property type="entry name" value="LIPOPROTEIN YIAD-RELATED"/>
    <property type="match status" value="1"/>
</dbReference>
<keyword evidence="3 8" id="KW-0472">Membrane</keyword>
<dbReference type="Pfam" id="PF00691">
    <property type="entry name" value="OmpA"/>
    <property type="match status" value="1"/>
</dbReference>
<dbReference type="RefSeq" id="WP_069810208.1">
    <property type="nucleotide sequence ID" value="NZ_CP017305.1"/>
</dbReference>
<organism evidence="10 11">
    <name type="scientific">Chlorobaculum limnaeum</name>
    <dbReference type="NCBI Taxonomy" id="274537"/>
    <lineage>
        <taxon>Bacteria</taxon>
        <taxon>Pseudomonadati</taxon>
        <taxon>Chlorobiota</taxon>
        <taxon>Chlorobiia</taxon>
        <taxon>Chlorobiales</taxon>
        <taxon>Chlorobiaceae</taxon>
        <taxon>Chlorobaculum</taxon>
    </lineage>
</organism>
<name>A0A1D8CYU0_CHLLM</name>
<dbReference type="InterPro" id="IPR014169">
    <property type="entry name" value="Pal_lipo_C"/>
</dbReference>
<dbReference type="EMBL" id="CP017305">
    <property type="protein sequence ID" value="AOS84062.1"/>
    <property type="molecule type" value="Genomic_DNA"/>
</dbReference>
<keyword evidence="5 8" id="KW-0998">Cell outer membrane</keyword>
<keyword evidence="4 8" id="KW-0564">Palmitate</keyword>
<feature type="domain" description="OmpA-like" evidence="9">
    <location>
        <begin position="57"/>
        <end position="167"/>
    </location>
</feature>
<dbReference type="GO" id="GO:0051301">
    <property type="term" value="P:cell division"/>
    <property type="evidence" value="ECO:0007669"/>
    <property type="project" value="UniProtKB-KW"/>
</dbReference>
<proteinExistence type="inferred from homology"/>
<gene>
    <name evidence="8" type="primary">pal</name>
    <name evidence="10" type="ORF">BIU88_07865</name>
</gene>
<protein>
    <recommendedName>
        <fullName evidence="8">Peptidoglycan-associated lipoprotein</fullName>
        <shortName evidence="8">PAL</shortName>
    </recommendedName>
</protein>
<dbReference type="InterPro" id="IPR006664">
    <property type="entry name" value="OMP_bac"/>
</dbReference>
<dbReference type="OrthoDB" id="9805336at2"/>
<dbReference type="STRING" id="274537.BIU88_07865"/>
<evidence type="ECO:0000313" key="10">
    <source>
        <dbReference type="EMBL" id="AOS84062.1"/>
    </source>
</evidence>
<evidence type="ECO:0000256" key="2">
    <source>
        <dbReference type="ARBA" id="ARBA00022729"/>
    </source>
</evidence>
<dbReference type="InterPro" id="IPR050330">
    <property type="entry name" value="Bact_OuterMem_StrucFunc"/>
</dbReference>
<evidence type="ECO:0000259" key="9">
    <source>
        <dbReference type="PROSITE" id="PS51123"/>
    </source>
</evidence>
<dbReference type="GO" id="GO:0009279">
    <property type="term" value="C:cell outer membrane"/>
    <property type="evidence" value="ECO:0007669"/>
    <property type="project" value="UniProtKB-SubCell"/>
</dbReference>
<comment type="similarity">
    <text evidence="8">Belongs to the Pal lipoprotein family.</text>
</comment>
<keyword evidence="6 8" id="KW-0449">Lipoprotein</keyword>
<evidence type="ECO:0000256" key="8">
    <source>
        <dbReference type="HAMAP-Rule" id="MF_02204"/>
    </source>
</evidence>
<dbReference type="NCBIfam" id="TIGR02802">
    <property type="entry name" value="Pal_lipo"/>
    <property type="match status" value="1"/>
</dbReference>
<keyword evidence="1" id="KW-0132">Cell division</keyword>
<dbReference type="InterPro" id="IPR039001">
    <property type="entry name" value="Pal"/>
</dbReference>
<dbReference type="SUPFAM" id="SSF103088">
    <property type="entry name" value="OmpA-like"/>
    <property type="match status" value="1"/>
</dbReference>
<dbReference type="CDD" id="cd07185">
    <property type="entry name" value="OmpA_C-like"/>
    <property type="match status" value="1"/>
</dbReference>
<reference evidence="10" key="1">
    <citation type="submission" date="2016-09" db="EMBL/GenBank/DDBJ databases">
        <title>Genome sequence of Chlorobaculum limnaeum.</title>
        <authorList>
            <person name="Liu Z."/>
            <person name="Tank M."/>
            <person name="Bryant D.A."/>
        </authorList>
    </citation>
    <scope>NUCLEOTIDE SEQUENCE [LARGE SCALE GENOMIC DNA]</scope>
    <source>
        <strain evidence="10">DSM 1677</strain>
    </source>
</reference>
<dbReference type="Proteomes" id="UP000095185">
    <property type="component" value="Chromosome"/>
</dbReference>
<dbReference type="PANTHER" id="PTHR30329">
    <property type="entry name" value="STATOR ELEMENT OF FLAGELLAR MOTOR COMPLEX"/>
    <property type="match status" value="1"/>
</dbReference>
<sequence length="167" mass="17655">MRHTLAGVIGAALIILAGGCSSKKAATTGDAAGAGYGSGKGSGSGVDVENLDQWGGRGTVIGDVFFDFDSSALSSEAQEQLKQNASWMQKNTRSSVTIEGHCDERGTDEYNIALGERRAEAAQNYLVTLGVSGNRLSVVSFGEEKPFDHGNNEEAWAKNRRAHFVTK</sequence>
<dbReference type="PROSITE" id="PS51257">
    <property type="entry name" value="PROKAR_LIPOPROTEIN"/>
    <property type="match status" value="1"/>
</dbReference>
<keyword evidence="7" id="KW-0131">Cell cycle</keyword>
<dbReference type="KEGG" id="clz:BIU88_07865"/>
<evidence type="ECO:0000256" key="3">
    <source>
        <dbReference type="ARBA" id="ARBA00023136"/>
    </source>
</evidence>
<dbReference type="HAMAP" id="MF_02204">
    <property type="entry name" value="Pal"/>
    <property type="match status" value="1"/>
</dbReference>
<evidence type="ECO:0000256" key="4">
    <source>
        <dbReference type="ARBA" id="ARBA00023139"/>
    </source>
</evidence>
<evidence type="ECO:0000256" key="7">
    <source>
        <dbReference type="ARBA" id="ARBA00023306"/>
    </source>
</evidence>